<protein>
    <submittedName>
        <fullName evidence="6">IclR family transcriptional regulator</fullName>
    </submittedName>
</protein>
<dbReference type="PROSITE" id="PS51078">
    <property type="entry name" value="ICLR_ED"/>
    <property type="match status" value="1"/>
</dbReference>
<dbReference type="Gene3D" id="3.30.450.40">
    <property type="match status" value="1"/>
</dbReference>
<dbReference type="InterPro" id="IPR036388">
    <property type="entry name" value="WH-like_DNA-bd_sf"/>
</dbReference>
<feature type="domain" description="HTH iclR-type" evidence="4">
    <location>
        <begin position="13"/>
        <end position="74"/>
    </location>
</feature>
<organism evidence="6 7">
    <name type="scientific">Klenkia sesuvii</name>
    <dbReference type="NCBI Taxonomy" id="3103137"/>
    <lineage>
        <taxon>Bacteria</taxon>
        <taxon>Bacillati</taxon>
        <taxon>Actinomycetota</taxon>
        <taxon>Actinomycetes</taxon>
        <taxon>Geodermatophilales</taxon>
        <taxon>Geodermatophilaceae</taxon>
        <taxon>Klenkia</taxon>
    </lineage>
</organism>
<evidence type="ECO:0000259" key="4">
    <source>
        <dbReference type="PROSITE" id="PS51077"/>
    </source>
</evidence>
<reference evidence="6 7" key="1">
    <citation type="submission" date="2024-03" db="EMBL/GenBank/DDBJ databases">
        <title>Draft genome sequence of Klenkia sp. LSe6-5.</title>
        <authorList>
            <person name="Duangmal K."/>
            <person name="Chantavorakit T."/>
        </authorList>
    </citation>
    <scope>NUCLEOTIDE SEQUENCE [LARGE SCALE GENOMIC DNA]</scope>
    <source>
        <strain evidence="6 7">LSe6-5</strain>
    </source>
</reference>
<dbReference type="SUPFAM" id="SSF46785">
    <property type="entry name" value="Winged helix' DNA-binding domain"/>
    <property type="match status" value="1"/>
</dbReference>
<keyword evidence="2" id="KW-0238">DNA-binding</keyword>
<dbReference type="SMART" id="SM00346">
    <property type="entry name" value="HTH_ICLR"/>
    <property type="match status" value="1"/>
</dbReference>
<keyword evidence="1" id="KW-0805">Transcription regulation</keyword>
<dbReference type="CDD" id="cd00090">
    <property type="entry name" value="HTH_ARSR"/>
    <property type="match status" value="1"/>
</dbReference>
<dbReference type="InterPro" id="IPR036390">
    <property type="entry name" value="WH_DNA-bd_sf"/>
</dbReference>
<sequence length="268" mass="28281">MTTAVAEGRREDRAAVDKAISLLLSFGDGQAAELGVSELARRADLSKSTAHRVLGLLERNGVVERVGTAYRLGNQLHRLGRSVYPAAHDQIRDLLIPHVAELYERTHETVHLAAMHGVDVVYLAKLYGSRQVKSPSRIGGRVPAHCTAVGQAMMAHDGQAAALVMAGELQAWTPTTITDPAALAARLHVVRSRGVAIDDQEAQPGLSCVAGAVLGADGRPVAAMSVSVAAGRTDPRIHEQALRSVCAEATRTVARAARVRGPVPARSA</sequence>
<dbReference type="EMBL" id="JBAPLU010000004">
    <property type="protein sequence ID" value="MEI4271154.1"/>
    <property type="molecule type" value="Genomic_DNA"/>
</dbReference>
<accession>A0ABU8DQP5</accession>
<dbReference type="SUPFAM" id="SSF55781">
    <property type="entry name" value="GAF domain-like"/>
    <property type="match status" value="1"/>
</dbReference>
<dbReference type="InterPro" id="IPR005471">
    <property type="entry name" value="Tscrpt_reg_IclR_N"/>
</dbReference>
<dbReference type="Pfam" id="PF01614">
    <property type="entry name" value="IclR_C"/>
    <property type="match status" value="1"/>
</dbReference>
<evidence type="ECO:0000256" key="2">
    <source>
        <dbReference type="ARBA" id="ARBA00023125"/>
    </source>
</evidence>
<dbReference type="InterPro" id="IPR011991">
    <property type="entry name" value="ArsR-like_HTH"/>
</dbReference>
<dbReference type="RefSeq" id="WP_336403297.1">
    <property type="nucleotide sequence ID" value="NZ_JBAPLU010000004.1"/>
</dbReference>
<keyword evidence="3" id="KW-0804">Transcription</keyword>
<feature type="domain" description="IclR-ED" evidence="5">
    <location>
        <begin position="75"/>
        <end position="259"/>
    </location>
</feature>
<gene>
    <name evidence="6" type="ORF">TEK04_05425</name>
</gene>
<dbReference type="InterPro" id="IPR014757">
    <property type="entry name" value="Tscrpt_reg_IclR_C"/>
</dbReference>
<dbReference type="PANTHER" id="PTHR30136">
    <property type="entry name" value="HELIX-TURN-HELIX TRANSCRIPTIONAL REGULATOR, ICLR FAMILY"/>
    <property type="match status" value="1"/>
</dbReference>
<dbReference type="InterPro" id="IPR029016">
    <property type="entry name" value="GAF-like_dom_sf"/>
</dbReference>
<evidence type="ECO:0000256" key="1">
    <source>
        <dbReference type="ARBA" id="ARBA00023015"/>
    </source>
</evidence>
<dbReference type="PANTHER" id="PTHR30136:SF24">
    <property type="entry name" value="HTH-TYPE TRANSCRIPTIONAL REPRESSOR ALLR"/>
    <property type="match status" value="1"/>
</dbReference>
<evidence type="ECO:0000259" key="5">
    <source>
        <dbReference type="PROSITE" id="PS51078"/>
    </source>
</evidence>
<dbReference type="Proteomes" id="UP001361570">
    <property type="component" value="Unassembled WGS sequence"/>
</dbReference>
<dbReference type="PROSITE" id="PS51077">
    <property type="entry name" value="HTH_ICLR"/>
    <property type="match status" value="1"/>
</dbReference>
<dbReference type="Gene3D" id="1.10.10.10">
    <property type="entry name" value="Winged helix-like DNA-binding domain superfamily/Winged helix DNA-binding domain"/>
    <property type="match status" value="1"/>
</dbReference>
<evidence type="ECO:0000313" key="6">
    <source>
        <dbReference type="EMBL" id="MEI4271154.1"/>
    </source>
</evidence>
<dbReference type="Pfam" id="PF09339">
    <property type="entry name" value="HTH_IclR"/>
    <property type="match status" value="1"/>
</dbReference>
<evidence type="ECO:0000313" key="7">
    <source>
        <dbReference type="Proteomes" id="UP001361570"/>
    </source>
</evidence>
<dbReference type="InterPro" id="IPR050707">
    <property type="entry name" value="HTH_MetabolicPath_Reg"/>
</dbReference>
<proteinExistence type="predicted"/>
<name>A0ABU8DQP5_9ACTN</name>
<keyword evidence="7" id="KW-1185">Reference proteome</keyword>
<evidence type="ECO:0000256" key="3">
    <source>
        <dbReference type="ARBA" id="ARBA00023163"/>
    </source>
</evidence>
<comment type="caution">
    <text evidence="6">The sequence shown here is derived from an EMBL/GenBank/DDBJ whole genome shotgun (WGS) entry which is preliminary data.</text>
</comment>